<dbReference type="InterPro" id="IPR011063">
    <property type="entry name" value="TilS/TtcA_N"/>
</dbReference>
<accession>A0A6J6JAW8</accession>
<dbReference type="EMBL" id="CAEZVT010000032">
    <property type="protein sequence ID" value="CAB4633179.1"/>
    <property type="molecule type" value="Genomic_DNA"/>
</dbReference>
<dbReference type="CDD" id="cd01992">
    <property type="entry name" value="TilS_N"/>
    <property type="match status" value="1"/>
</dbReference>
<dbReference type="Gene3D" id="1.20.59.20">
    <property type="match status" value="1"/>
</dbReference>
<dbReference type="GO" id="GO:0005737">
    <property type="term" value="C:cytoplasm"/>
    <property type="evidence" value="ECO:0007669"/>
    <property type="project" value="InterPro"/>
</dbReference>
<evidence type="ECO:0000256" key="2">
    <source>
        <dbReference type="ARBA" id="ARBA00022490"/>
    </source>
</evidence>
<dbReference type="InterPro" id="IPR015262">
    <property type="entry name" value="tRNA_Ile_lys_synt_subst-bd"/>
</dbReference>
<keyword evidence="3" id="KW-0436">Ligase</keyword>
<dbReference type="NCBIfam" id="TIGR02432">
    <property type="entry name" value="lysidine_TilS_N"/>
    <property type="match status" value="1"/>
</dbReference>
<dbReference type="Pfam" id="PF09179">
    <property type="entry name" value="TilS"/>
    <property type="match status" value="1"/>
</dbReference>
<dbReference type="Gene3D" id="3.40.50.620">
    <property type="entry name" value="HUPs"/>
    <property type="match status" value="1"/>
</dbReference>
<evidence type="ECO:0000256" key="5">
    <source>
        <dbReference type="ARBA" id="ARBA00022741"/>
    </source>
</evidence>
<gene>
    <name evidence="10" type="ORF">UFOPK2131_00435</name>
</gene>
<dbReference type="GO" id="GO:0032267">
    <property type="term" value="F:tRNA(Ile)-lysidine synthase activity"/>
    <property type="evidence" value="ECO:0007669"/>
    <property type="project" value="UniProtKB-EC"/>
</dbReference>
<proteinExistence type="inferred from homology"/>
<evidence type="ECO:0000256" key="6">
    <source>
        <dbReference type="ARBA" id="ARBA00022840"/>
    </source>
</evidence>
<keyword evidence="4" id="KW-0819">tRNA processing</keyword>
<feature type="domain" description="tRNA(Ile)-lysidine synthase substrate-binding" evidence="9">
    <location>
        <begin position="260"/>
        <end position="320"/>
    </location>
</feature>
<dbReference type="GO" id="GO:0008033">
    <property type="term" value="P:tRNA processing"/>
    <property type="evidence" value="ECO:0007669"/>
    <property type="project" value="UniProtKB-KW"/>
</dbReference>
<evidence type="ECO:0000256" key="7">
    <source>
        <dbReference type="ARBA" id="ARBA00048539"/>
    </source>
</evidence>
<dbReference type="AlphaFoldDB" id="A0A6J6JAW8"/>
<feature type="domain" description="tRNA(Ile)-lysidine/2-thiocytidine synthase N-terminal" evidence="8">
    <location>
        <begin position="31"/>
        <end position="206"/>
    </location>
</feature>
<dbReference type="InterPro" id="IPR014729">
    <property type="entry name" value="Rossmann-like_a/b/a_fold"/>
</dbReference>
<name>A0A6J6JAW8_9ZZZZ</name>
<keyword evidence="5" id="KW-0547">Nucleotide-binding</keyword>
<sequence length="329" mass="35420">MSVRKRLSPAQGLIRLAVRNCLTSNTKPGQKLLLAVSGGADSLALAAACEFEAKKLKVKIAAAVIDHSLQNNSDKVAAQTAKTLASLGFEEVVVKKIAVGKAGGPEAAARTARYTALETLRQKTKSHFIVLGHTASDQAETVLLGLVRGSGSKSLSGMSEKTGFLLRPLLGIERATTEAFCKDSGIKYWSDPQNKDEKFLRVMIRKHVLPFLEKQLGGSVAASLVRTSDQLREDNTYLESQADKSFKKYAKVSGSGISFDAKAIEKLPAAILNRVIKKALDGFGSESSRTHVLAVSDLVLSWHGQKPLALPGVRVVRKGNTISFEPNRR</sequence>
<dbReference type="InterPro" id="IPR012094">
    <property type="entry name" value="tRNA_Ile_lys_synt"/>
</dbReference>
<evidence type="ECO:0000259" key="8">
    <source>
        <dbReference type="Pfam" id="PF01171"/>
    </source>
</evidence>
<dbReference type="SUPFAM" id="SSF52402">
    <property type="entry name" value="Adenine nucleotide alpha hydrolases-like"/>
    <property type="match status" value="1"/>
</dbReference>
<evidence type="ECO:0000256" key="3">
    <source>
        <dbReference type="ARBA" id="ARBA00022598"/>
    </source>
</evidence>
<protein>
    <recommendedName>
        <fullName evidence="1">tRNA(Ile)-lysidine synthetase</fullName>
        <ecNumber evidence="1">6.3.4.19</ecNumber>
    </recommendedName>
</protein>
<dbReference type="Pfam" id="PF01171">
    <property type="entry name" value="ATP_bind_3"/>
    <property type="match status" value="1"/>
</dbReference>
<dbReference type="EC" id="6.3.4.19" evidence="1"/>
<reference evidence="10" key="1">
    <citation type="submission" date="2020-05" db="EMBL/GenBank/DDBJ databases">
        <authorList>
            <person name="Chiriac C."/>
            <person name="Salcher M."/>
            <person name="Ghai R."/>
            <person name="Kavagutti S V."/>
        </authorList>
    </citation>
    <scope>NUCLEOTIDE SEQUENCE</scope>
</reference>
<organism evidence="10">
    <name type="scientific">freshwater metagenome</name>
    <dbReference type="NCBI Taxonomy" id="449393"/>
    <lineage>
        <taxon>unclassified sequences</taxon>
        <taxon>metagenomes</taxon>
        <taxon>ecological metagenomes</taxon>
    </lineage>
</organism>
<comment type="catalytic activity">
    <reaction evidence="7">
        <text>cytidine(34) in tRNA(Ile2) + L-lysine + ATP = lysidine(34) in tRNA(Ile2) + AMP + diphosphate + H(+)</text>
        <dbReference type="Rhea" id="RHEA:43744"/>
        <dbReference type="Rhea" id="RHEA-COMP:10625"/>
        <dbReference type="Rhea" id="RHEA-COMP:10670"/>
        <dbReference type="ChEBI" id="CHEBI:15378"/>
        <dbReference type="ChEBI" id="CHEBI:30616"/>
        <dbReference type="ChEBI" id="CHEBI:32551"/>
        <dbReference type="ChEBI" id="CHEBI:33019"/>
        <dbReference type="ChEBI" id="CHEBI:82748"/>
        <dbReference type="ChEBI" id="CHEBI:83665"/>
        <dbReference type="ChEBI" id="CHEBI:456215"/>
        <dbReference type="EC" id="6.3.4.19"/>
    </reaction>
</comment>
<dbReference type="GO" id="GO:0005524">
    <property type="term" value="F:ATP binding"/>
    <property type="evidence" value="ECO:0007669"/>
    <property type="project" value="UniProtKB-KW"/>
</dbReference>
<evidence type="ECO:0000313" key="10">
    <source>
        <dbReference type="EMBL" id="CAB4633179.1"/>
    </source>
</evidence>
<evidence type="ECO:0000256" key="4">
    <source>
        <dbReference type="ARBA" id="ARBA00022694"/>
    </source>
</evidence>
<dbReference type="HAMAP" id="MF_01161">
    <property type="entry name" value="tRNA_Ile_lys_synt"/>
    <property type="match status" value="1"/>
</dbReference>
<evidence type="ECO:0000259" key="9">
    <source>
        <dbReference type="Pfam" id="PF09179"/>
    </source>
</evidence>
<keyword evidence="2" id="KW-0963">Cytoplasm</keyword>
<keyword evidence="6" id="KW-0067">ATP-binding</keyword>
<dbReference type="PANTHER" id="PTHR43033">
    <property type="entry name" value="TRNA(ILE)-LYSIDINE SYNTHASE-RELATED"/>
    <property type="match status" value="1"/>
</dbReference>
<dbReference type="PANTHER" id="PTHR43033:SF1">
    <property type="entry name" value="TRNA(ILE)-LYSIDINE SYNTHASE-RELATED"/>
    <property type="match status" value="1"/>
</dbReference>
<dbReference type="InterPro" id="IPR012795">
    <property type="entry name" value="tRNA_Ile_lys_synt_N"/>
</dbReference>
<dbReference type="SUPFAM" id="SSF82829">
    <property type="entry name" value="MesJ substrate recognition domain-like"/>
    <property type="match status" value="1"/>
</dbReference>
<evidence type="ECO:0000256" key="1">
    <source>
        <dbReference type="ARBA" id="ARBA00013267"/>
    </source>
</evidence>